<dbReference type="EMBL" id="ML121561">
    <property type="protein sequence ID" value="RPB21267.1"/>
    <property type="molecule type" value="Genomic_DNA"/>
</dbReference>
<dbReference type="GO" id="GO:0005741">
    <property type="term" value="C:mitochondrial outer membrane"/>
    <property type="evidence" value="ECO:0007669"/>
    <property type="project" value="TreeGrafter"/>
</dbReference>
<name>A0A3N4LEE8_9PEZI</name>
<dbReference type="AlphaFoldDB" id="A0A3N4LEE8"/>
<dbReference type="GO" id="GO:0070096">
    <property type="term" value="P:mitochondrial outer membrane translocase complex assembly"/>
    <property type="evidence" value="ECO:0007669"/>
    <property type="project" value="InterPro"/>
</dbReference>
<dbReference type="PANTHER" id="PTHR28230">
    <property type="entry name" value="CHROMOSOME 1, WHOLE GENOME SHOTGUN SEQUENCE"/>
    <property type="match status" value="1"/>
</dbReference>
<reference evidence="2 3" key="1">
    <citation type="journal article" date="2018" name="Nat. Ecol. Evol.">
        <title>Pezizomycetes genomes reveal the molecular basis of ectomycorrhizal truffle lifestyle.</title>
        <authorList>
            <person name="Murat C."/>
            <person name="Payen T."/>
            <person name="Noel B."/>
            <person name="Kuo A."/>
            <person name="Morin E."/>
            <person name="Chen J."/>
            <person name="Kohler A."/>
            <person name="Krizsan K."/>
            <person name="Balestrini R."/>
            <person name="Da Silva C."/>
            <person name="Montanini B."/>
            <person name="Hainaut M."/>
            <person name="Levati E."/>
            <person name="Barry K.W."/>
            <person name="Belfiori B."/>
            <person name="Cichocki N."/>
            <person name="Clum A."/>
            <person name="Dockter R.B."/>
            <person name="Fauchery L."/>
            <person name="Guy J."/>
            <person name="Iotti M."/>
            <person name="Le Tacon F."/>
            <person name="Lindquist E.A."/>
            <person name="Lipzen A."/>
            <person name="Malagnac F."/>
            <person name="Mello A."/>
            <person name="Molinier V."/>
            <person name="Miyauchi S."/>
            <person name="Poulain J."/>
            <person name="Riccioni C."/>
            <person name="Rubini A."/>
            <person name="Sitrit Y."/>
            <person name="Splivallo R."/>
            <person name="Traeger S."/>
            <person name="Wang M."/>
            <person name="Zifcakova L."/>
            <person name="Wipf D."/>
            <person name="Zambonelli A."/>
            <person name="Paolocci F."/>
            <person name="Nowrousian M."/>
            <person name="Ottonello S."/>
            <person name="Baldrian P."/>
            <person name="Spatafora J.W."/>
            <person name="Henrissat B."/>
            <person name="Nagy L.G."/>
            <person name="Aury J.M."/>
            <person name="Wincker P."/>
            <person name="Grigoriev I.V."/>
            <person name="Bonfante P."/>
            <person name="Martin F.M."/>
        </authorList>
    </citation>
    <scope>NUCLEOTIDE SEQUENCE [LARGE SCALE GENOMIC DNA]</scope>
    <source>
        <strain evidence="2 3">ATCC MYA-4762</strain>
    </source>
</reference>
<sequence>MMGEVGRKLSRRRRKEEEDDEEGEVLKGDESSEDNSEENRELSVEPSSEAITEASGDEQEGGTEVPPEETSESVPEFIPTEEAVDQAESIGAEESHEQLQENPTQYEEQGSLEEATAEPAQEQPHEEIPTEESPAPVEPESTLATVSETPATTTIGTDLAQSTQDLLSIQSSTENMEHPTPSETPGSPSMVIREELDKEFPVLLSQQEEGSSDESAAAEAEETAAEATITEEKPLEQEQTQEQVEEESGEASLDTSYVDVAAAGLGAAAATELLSDRPSMLEEEIVEAQAETPPPLPTVEGESETIQVETTVIPDAECQELAQSEPTESDPDSESLSERPHPQLYTLDSSDTGSPPGADEDTTGIFDSGVLVPEYVAEETTQPCTQRDDLGESVVLVSHPEQPSSPSTFPNDGSSDTTTSIPHFGTTPIPSFTFTHTSITTPQPAPTGPEAESEAEAEAEHLASDTISLSALNSDSLSGSDSLSDSETSDSEDEAEREWRESLKELELVASMVLVPFLGKWVGRRCAYWGEFLFGPSV</sequence>
<accession>A0A3N4LEE8</accession>
<evidence type="ECO:0000313" key="2">
    <source>
        <dbReference type="EMBL" id="RPB21267.1"/>
    </source>
</evidence>
<feature type="region of interest" description="Disordered" evidence="1">
    <location>
        <begin position="1"/>
        <end position="255"/>
    </location>
</feature>
<keyword evidence="3" id="KW-1185">Reference proteome</keyword>
<feature type="compositionally biased region" description="Polar residues" evidence="1">
    <location>
        <begin position="142"/>
        <end position="174"/>
    </location>
</feature>
<dbReference type="InParanoid" id="A0A3N4LEE8"/>
<proteinExistence type="predicted"/>
<dbReference type="Proteomes" id="UP000267821">
    <property type="component" value="Unassembled WGS sequence"/>
</dbReference>
<feature type="compositionally biased region" description="Acidic residues" evidence="1">
    <location>
        <begin position="55"/>
        <end position="71"/>
    </location>
</feature>
<dbReference type="Pfam" id="PF19117">
    <property type="entry name" value="Mim2"/>
    <property type="match status" value="1"/>
</dbReference>
<dbReference type="InterPro" id="IPR037652">
    <property type="entry name" value="Mim2"/>
</dbReference>
<feature type="compositionally biased region" description="Polar residues" evidence="1">
    <location>
        <begin position="428"/>
        <end position="442"/>
    </location>
</feature>
<feature type="compositionally biased region" description="Low complexity" evidence="1">
    <location>
        <begin position="468"/>
        <end position="486"/>
    </location>
</feature>
<dbReference type="OrthoDB" id="5555533at2759"/>
<gene>
    <name evidence="2" type="ORF">L211DRAFT_446375</name>
</gene>
<evidence type="ECO:0000256" key="1">
    <source>
        <dbReference type="SAM" id="MobiDB-lite"/>
    </source>
</evidence>
<dbReference type="GO" id="GO:0045040">
    <property type="term" value="P:protein insertion into mitochondrial outer membrane"/>
    <property type="evidence" value="ECO:0007669"/>
    <property type="project" value="InterPro"/>
</dbReference>
<feature type="region of interest" description="Disordered" evidence="1">
    <location>
        <begin position="275"/>
        <end position="499"/>
    </location>
</feature>
<feature type="compositionally biased region" description="Low complexity" evidence="1">
    <location>
        <begin position="113"/>
        <end position="122"/>
    </location>
</feature>
<organism evidence="2 3">
    <name type="scientific">Terfezia boudieri ATCC MYA-4762</name>
    <dbReference type="NCBI Taxonomy" id="1051890"/>
    <lineage>
        <taxon>Eukaryota</taxon>
        <taxon>Fungi</taxon>
        <taxon>Dikarya</taxon>
        <taxon>Ascomycota</taxon>
        <taxon>Pezizomycotina</taxon>
        <taxon>Pezizomycetes</taxon>
        <taxon>Pezizales</taxon>
        <taxon>Pezizaceae</taxon>
        <taxon>Terfezia</taxon>
    </lineage>
</organism>
<evidence type="ECO:0000313" key="3">
    <source>
        <dbReference type="Proteomes" id="UP000267821"/>
    </source>
</evidence>
<dbReference type="STRING" id="1051890.A0A3N4LEE8"/>
<protein>
    <submittedName>
        <fullName evidence="2">Uncharacterized protein</fullName>
    </submittedName>
</protein>
<feature type="compositionally biased region" description="Acidic residues" evidence="1">
    <location>
        <begin position="487"/>
        <end position="496"/>
    </location>
</feature>
<dbReference type="PANTHER" id="PTHR28230:SF1">
    <property type="entry name" value="MITOCHONDRIAL IMPORT PROTEIN 2"/>
    <property type="match status" value="1"/>
</dbReference>
<feature type="compositionally biased region" description="Polar residues" evidence="1">
    <location>
        <begin position="401"/>
        <end position="421"/>
    </location>
</feature>